<sequence length="76" mass="8756">MPMILVHRLDGAPFYLNAELVETVEATPDTVIVLVNGHRYIVKEQVEEVIARILTYRRFLFSGIPADLTQSMLRER</sequence>
<reference evidence="1 2" key="1">
    <citation type="submission" date="2022-08" db="EMBL/GenBank/DDBJ databases">
        <title>Bacterial and archaeal communities from various locations to study Microbial Dark Matter (Phase II).</title>
        <authorList>
            <person name="Stepanauskas R."/>
        </authorList>
    </citation>
    <scope>NUCLEOTIDE SEQUENCE [LARGE SCALE GENOMIC DNA]</scope>
    <source>
        <strain evidence="1 2">PD1</strain>
    </source>
</reference>
<name>A0ABT2ER01_9BACT</name>
<dbReference type="Proteomes" id="UP001204798">
    <property type="component" value="Unassembled WGS sequence"/>
</dbReference>
<comment type="caution">
    <text evidence="1">The sequence shown here is derived from an EMBL/GenBank/DDBJ whole genome shotgun (WGS) entry which is preliminary data.</text>
</comment>
<proteinExistence type="predicted"/>
<keyword evidence="1" id="KW-0969">Cilium</keyword>
<dbReference type="Pfam" id="PF06289">
    <property type="entry name" value="FlbD"/>
    <property type="match status" value="1"/>
</dbReference>
<gene>
    <name evidence="1" type="ORF">M2350_001761</name>
</gene>
<protein>
    <submittedName>
        <fullName evidence="1">Flagellar protein FlbD</fullName>
    </submittedName>
</protein>
<organism evidence="1 2">
    <name type="scientific">Candidatus Fervidibacter sacchari</name>
    <dbReference type="NCBI Taxonomy" id="1448929"/>
    <lineage>
        <taxon>Bacteria</taxon>
        <taxon>Candidatus Fervidibacterota</taxon>
        <taxon>Candidatus Fervidibacter</taxon>
    </lineage>
</organism>
<keyword evidence="2" id="KW-1185">Reference proteome</keyword>
<dbReference type="PANTHER" id="PTHR39185:SF1">
    <property type="entry name" value="SWARMING MOTILITY PROTEIN SWRD"/>
    <property type="match status" value="1"/>
</dbReference>
<accession>A0ABT2ER01</accession>
<dbReference type="PANTHER" id="PTHR39185">
    <property type="entry name" value="SWARMING MOTILITY PROTEIN SWRD"/>
    <property type="match status" value="1"/>
</dbReference>
<dbReference type="InterPro" id="IPR009384">
    <property type="entry name" value="SwrD-like"/>
</dbReference>
<dbReference type="EMBL" id="JANUCP010000003">
    <property type="protein sequence ID" value="MCS3919348.1"/>
    <property type="molecule type" value="Genomic_DNA"/>
</dbReference>
<evidence type="ECO:0000313" key="1">
    <source>
        <dbReference type="EMBL" id="MCS3919348.1"/>
    </source>
</evidence>
<keyword evidence="1" id="KW-0282">Flagellum</keyword>
<keyword evidence="1" id="KW-0966">Cell projection</keyword>
<evidence type="ECO:0000313" key="2">
    <source>
        <dbReference type="Proteomes" id="UP001204798"/>
    </source>
</evidence>